<dbReference type="SUPFAM" id="SSF109854">
    <property type="entry name" value="DinB/YfiT-like putative metalloenzymes"/>
    <property type="match status" value="1"/>
</dbReference>
<reference evidence="3 4" key="1">
    <citation type="submission" date="2017-05" db="EMBL/GenBank/DDBJ databases">
        <title>Streptomyces alboflavus Genome sequencing and assembly.</title>
        <authorList>
            <person name="Wang Y."/>
            <person name="Du B."/>
            <person name="Ding Y."/>
            <person name="Liu H."/>
            <person name="Hou Q."/>
            <person name="Liu K."/>
            <person name="Wang C."/>
            <person name="Yao L."/>
        </authorList>
    </citation>
    <scope>NUCLEOTIDE SEQUENCE [LARGE SCALE GENOMIC DNA]</scope>
    <source>
        <strain evidence="3 4">MDJK44</strain>
    </source>
</reference>
<feature type="compositionally biased region" description="Polar residues" evidence="1">
    <location>
        <begin position="1"/>
        <end position="15"/>
    </location>
</feature>
<dbReference type="Pfam" id="PF11716">
    <property type="entry name" value="MDMPI_N"/>
    <property type="match status" value="1"/>
</dbReference>
<keyword evidence="4" id="KW-1185">Reference proteome</keyword>
<dbReference type="InterPro" id="IPR024344">
    <property type="entry name" value="MDMPI_metal-binding"/>
</dbReference>
<proteinExistence type="predicted"/>
<dbReference type="InterPro" id="IPR034660">
    <property type="entry name" value="DinB/YfiT-like"/>
</dbReference>
<dbReference type="STRING" id="67267.GCA_000716675_07009"/>
<sequence length="241" mass="25973">MGNAQGNSQGNSPGPSQGRARRNSPAAPDTSTRRIRSAIAAERRDLADLLDGLEPAQWDAPSLCAGWRVREVAAHMSLGFRCSLPRVLWELLRAGGSLHRMTDRRARADAAAFSARDLAAFLRDHADHPWTPPVGGFASALGHDVVHGLDITVPLGLTRRVPEDRLRILLDHVTPKSAKFFGADLTGLELRADDTDWSFGSGAPLSGAAQDLLLVAYGRRVPAGRLRGERAERFTVAGQAH</sequence>
<dbReference type="EMBL" id="CP021748">
    <property type="protein sequence ID" value="ARX81850.1"/>
    <property type="molecule type" value="Genomic_DNA"/>
</dbReference>
<feature type="region of interest" description="Disordered" evidence="1">
    <location>
        <begin position="1"/>
        <end position="33"/>
    </location>
</feature>
<dbReference type="Gene3D" id="1.20.120.450">
    <property type="entry name" value="dinb family like domain"/>
    <property type="match status" value="1"/>
</dbReference>
<accession>A0A1Z1W621</accession>
<dbReference type="InterPro" id="IPR017517">
    <property type="entry name" value="Maleyloyr_isom"/>
</dbReference>
<dbReference type="KEGG" id="salf:SMD44_01248"/>
<name>A0A1Z1W621_9ACTN</name>
<dbReference type="OrthoDB" id="5178565at2"/>
<dbReference type="GO" id="GO:0046872">
    <property type="term" value="F:metal ion binding"/>
    <property type="evidence" value="ECO:0007669"/>
    <property type="project" value="InterPro"/>
</dbReference>
<evidence type="ECO:0000256" key="1">
    <source>
        <dbReference type="SAM" id="MobiDB-lite"/>
    </source>
</evidence>
<dbReference type="RefSeq" id="WP_087883154.1">
    <property type="nucleotide sequence ID" value="NZ_CP021748.1"/>
</dbReference>
<protein>
    <recommendedName>
        <fullName evidence="2">Mycothiol-dependent maleylpyruvate isomerase metal-binding domain-containing protein</fullName>
    </recommendedName>
</protein>
<dbReference type="AlphaFoldDB" id="A0A1Z1W621"/>
<feature type="domain" description="Mycothiol-dependent maleylpyruvate isomerase metal-binding" evidence="2">
    <location>
        <begin position="40"/>
        <end position="127"/>
    </location>
</feature>
<evidence type="ECO:0000313" key="4">
    <source>
        <dbReference type="Proteomes" id="UP000195880"/>
    </source>
</evidence>
<organism evidence="3 4">
    <name type="scientific">Streptomyces alboflavus</name>
    <dbReference type="NCBI Taxonomy" id="67267"/>
    <lineage>
        <taxon>Bacteria</taxon>
        <taxon>Bacillati</taxon>
        <taxon>Actinomycetota</taxon>
        <taxon>Actinomycetes</taxon>
        <taxon>Kitasatosporales</taxon>
        <taxon>Streptomycetaceae</taxon>
        <taxon>Streptomyces</taxon>
    </lineage>
</organism>
<dbReference type="NCBIfam" id="TIGR03083">
    <property type="entry name" value="maleylpyruvate isomerase family mycothiol-dependent enzyme"/>
    <property type="match status" value="1"/>
</dbReference>
<evidence type="ECO:0000313" key="3">
    <source>
        <dbReference type="EMBL" id="ARX81850.1"/>
    </source>
</evidence>
<evidence type="ECO:0000259" key="2">
    <source>
        <dbReference type="Pfam" id="PF11716"/>
    </source>
</evidence>
<dbReference type="Proteomes" id="UP000195880">
    <property type="component" value="Chromosome"/>
</dbReference>
<dbReference type="eggNOG" id="ENOG50314EV">
    <property type="taxonomic scope" value="Bacteria"/>
</dbReference>
<gene>
    <name evidence="3" type="ORF">SMD44_01248</name>
</gene>